<dbReference type="NCBIfam" id="NF007807">
    <property type="entry name" value="PRK10514.1"/>
    <property type="match status" value="1"/>
</dbReference>
<dbReference type="SUPFAM" id="SSF55729">
    <property type="entry name" value="Acyl-CoA N-acyltransferases (Nat)"/>
    <property type="match status" value="1"/>
</dbReference>
<protein>
    <submittedName>
        <fullName evidence="4">Acetyltransferase</fullName>
    </submittedName>
</protein>
<dbReference type="PANTHER" id="PTHR43800:SF1">
    <property type="entry name" value="PEPTIDYL-LYSINE N-ACETYLTRANSFERASE YJAB"/>
    <property type="match status" value="1"/>
</dbReference>
<feature type="domain" description="N-acetyltransferase" evidence="3">
    <location>
        <begin position="5"/>
        <end position="141"/>
    </location>
</feature>
<keyword evidence="5" id="KW-1185">Reference proteome</keyword>
<sequence length="149" mass="16864">MQRQDDVSPISTTDFSRVVEVWEASVRATHDFLSEADIQFFKPLVLNGLSQIAQLDCVRDHQGEVIGFMGVVENKIEMLFVDPSWRGQGIGRQLVQHAIEILGVTKVDVNEQNEQAVGFYLRMGFEIDGRSQFDSMGKPFPLLHLQLKT</sequence>
<dbReference type="Gene3D" id="3.40.630.30">
    <property type="match status" value="1"/>
</dbReference>
<dbReference type="InterPro" id="IPR016181">
    <property type="entry name" value="Acyl_CoA_acyltransferase"/>
</dbReference>
<evidence type="ECO:0000313" key="5">
    <source>
        <dbReference type="Proteomes" id="UP001464891"/>
    </source>
</evidence>
<reference evidence="4 5" key="1">
    <citation type="submission" date="2022-04" db="EMBL/GenBank/DDBJ databases">
        <title>Positive selection, recombination, and allopatry shape intraspecific diversity of widespread and dominant cyanobacteria.</title>
        <authorList>
            <person name="Wei J."/>
            <person name="Shu W."/>
            <person name="Hu C."/>
        </authorList>
    </citation>
    <scope>NUCLEOTIDE SEQUENCE [LARGE SCALE GENOMIC DNA]</scope>
    <source>
        <strain evidence="4 5">GB2-A4</strain>
    </source>
</reference>
<keyword evidence="1" id="KW-0808">Transferase</keyword>
<dbReference type="CDD" id="cd04301">
    <property type="entry name" value="NAT_SF"/>
    <property type="match status" value="1"/>
</dbReference>
<evidence type="ECO:0000313" key="4">
    <source>
        <dbReference type="EMBL" id="MEP0820945.1"/>
    </source>
</evidence>
<comment type="caution">
    <text evidence="4">The sequence shown here is derived from an EMBL/GenBank/DDBJ whole genome shotgun (WGS) entry which is preliminary data.</text>
</comment>
<keyword evidence="2" id="KW-0012">Acyltransferase</keyword>
<evidence type="ECO:0000256" key="1">
    <source>
        <dbReference type="ARBA" id="ARBA00022679"/>
    </source>
</evidence>
<name>A0ABV0JGM3_9CYAN</name>
<organism evidence="4 5">
    <name type="scientific">Trichocoleus desertorum GB2-A4</name>
    <dbReference type="NCBI Taxonomy" id="2933944"/>
    <lineage>
        <taxon>Bacteria</taxon>
        <taxon>Bacillati</taxon>
        <taxon>Cyanobacteriota</taxon>
        <taxon>Cyanophyceae</taxon>
        <taxon>Leptolyngbyales</taxon>
        <taxon>Trichocoleusaceae</taxon>
        <taxon>Trichocoleus</taxon>
    </lineage>
</organism>
<evidence type="ECO:0000259" key="3">
    <source>
        <dbReference type="PROSITE" id="PS51186"/>
    </source>
</evidence>
<dbReference type="EMBL" id="JAMPKM010000053">
    <property type="protein sequence ID" value="MEP0820945.1"/>
    <property type="molecule type" value="Genomic_DNA"/>
</dbReference>
<dbReference type="PANTHER" id="PTHR43800">
    <property type="entry name" value="PEPTIDYL-LYSINE N-ACETYLTRANSFERASE YJAB"/>
    <property type="match status" value="1"/>
</dbReference>
<accession>A0ABV0JGM3</accession>
<dbReference type="Proteomes" id="UP001464891">
    <property type="component" value="Unassembled WGS sequence"/>
</dbReference>
<dbReference type="PROSITE" id="PS51186">
    <property type="entry name" value="GNAT"/>
    <property type="match status" value="1"/>
</dbReference>
<dbReference type="Pfam" id="PF13508">
    <property type="entry name" value="Acetyltransf_7"/>
    <property type="match status" value="1"/>
</dbReference>
<evidence type="ECO:0000256" key="2">
    <source>
        <dbReference type="ARBA" id="ARBA00023315"/>
    </source>
</evidence>
<proteinExistence type="predicted"/>
<gene>
    <name evidence="4" type="ORF">NC998_28080</name>
</gene>
<dbReference type="RefSeq" id="WP_190443465.1">
    <property type="nucleotide sequence ID" value="NZ_JAMPKM010000053.1"/>
</dbReference>
<dbReference type="InterPro" id="IPR000182">
    <property type="entry name" value="GNAT_dom"/>
</dbReference>